<keyword evidence="3" id="KW-0378">Hydrolase</keyword>
<dbReference type="NCBIfam" id="TIGR01069">
    <property type="entry name" value="mutS2"/>
    <property type="match status" value="1"/>
</dbReference>
<evidence type="ECO:0000256" key="6">
    <source>
        <dbReference type="ARBA" id="ARBA00023125"/>
    </source>
</evidence>
<dbReference type="InterPro" id="IPR045076">
    <property type="entry name" value="MutS"/>
</dbReference>
<evidence type="ECO:0000313" key="9">
    <source>
        <dbReference type="EMBL" id="QKG85145.1"/>
    </source>
</evidence>
<dbReference type="SUPFAM" id="SSF48334">
    <property type="entry name" value="DNA repair protein MutS, domain III"/>
    <property type="match status" value="1"/>
</dbReference>
<dbReference type="GO" id="GO:0045910">
    <property type="term" value="P:negative regulation of DNA recombination"/>
    <property type="evidence" value="ECO:0007669"/>
    <property type="project" value="InterPro"/>
</dbReference>
<dbReference type="InterPro" id="IPR000432">
    <property type="entry name" value="DNA_mismatch_repair_MutS_C"/>
</dbReference>
<dbReference type="Pfam" id="PF00488">
    <property type="entry name" value="MutS_V"/>
    <property type="match status" value="1"/>
</dbReference>
<dbReference type="InterPro" id="IPR036187">
    <property type="entry name" value="DNA_mismatch_repair_MutS_sf"/>
</dbReference>
<gene>
    <name evidence="9" type="ORF">GXN76_12145</name>
</gene>
<protein>
    <submittedName>
        <fullName evidence="9">Endonuclease MutS2</fullName>
    </submittedName>
</protein>
<proteinExistence type="predicted"/>
<dbReference type="PROSITE" id="PS00486">
    <property type="entry name" value="DNA_MISMATCH_REPAIR_2"/>
    <property type="match status" value="1"/>
</dbReference>
<sequence length="510" mass="57108">MEDKTARMLDFDAVKKELCRYALSEEAKAVIRNMKPCFQQQAVKQQMQETTEAKAILKKGNVPVHSMSGVTQMLDQFNRGVIFTPSQFEGILQFIQSGNRLKRFMKEKASFGPAVSNYAEVIHELEELEKAIATSIRNGGVDDHASKELAKIRKQIVVHEQRIKDMVNKIVHSSATRKYLQESFVSQRHGRYVIPVKKEYQKQIDGQVLDSSASGSTVYIEPKGVQKEQEKVLRLKTEEAMEVQRILSVLTGIAEAHEGELRSNAEILVHYDFVFAKAKYSKALDAHPVEIVDSSILDLKNARHPLLHREAKPLDIQLGERFRTLVITGPNTGGKTVALKTAGLLTVMALSGLHVPASEESRVGLFEHVFIDIGDGQDMEQSLSTFSSQMTNVIDMLTKVNRHSLVLLDELGAGTDPAEGMGLATAILERFNEKEAKTIATTHYNDIKSYANRHPDFENARMEFDLKTLMPLYRLTIGKPGESQAFQIARLLGLPPEVLEKAFEITYGTK</sequence>
<dbReference type="InterPro" id="IPR007696">
    <property type="entry name" value="DNA_mismatch_repair_MutS_core"/>
</dbReference>
<evidence type="ECO:0000256" key="7">
    <source>
        <dbReference type="SAM" id="Coils"/>
    </source>
</evidence>
<feature type="coiled-coil region" evidence="7">
    <location>
        <begin position="118"/>
        <end position="169"/>
    </location>
</feature>
<reference evidence="9 10" key="1">
    <citation type="submission" date="2020-01" db="EMBL/GenBank/DDBJ databases">
        <authorList>
            <person name="Gulvik C.A."/>
            <person name="Batra D.G."/>
        </authorList>
    </citation>
    <scope>NUCLEOTIDE SEQUENCE [LARGE SCALE GENOMIC DNA]</scope>
    <source>
        <strain evidence="9 10">W9323</strain>
    </source>
</reference>
<dbReference type="Proteomes" id="UP000503088">
    <property type="component" value="Chromosome"/>
</dbReference>
<dbReference type="RefSeq" id="WP_173223522.1">
    <property type="nucleotide sequence ID" value="NZ_CP048104.1"/>
</dbReference>
<dbReference type="InterPro" id="IPR027417">
    <property type="entry name" value="P-loop_NTPase"/>
</dbReference>
<dbReference type="KEGG" id="kpul:GXN76_12145"/>
<dbReference type="FunFam" id="3.40.50.300:FF:000830">
    <property type="entry name" value="Endonuclease MutS2"/>
    <property type="match status" value="1"/>
</dbReference>
<name>A0A7D3Y5T1_9BACL</name>
<keyword evidence="7" id="KW-0175">Coiled coil</keyword>
<dbReference type="PANTHER" id="PTHR48466:SF2">
    <property type="entry name" value="OS10G0509000 PROTEIN"/>
    <property type="match status" value="1"/>
</dbReference>
<dbReference type="GO" id="GO:0004519">
    <property type="term" value="F:endonuclease activity"/>
    <property type="evidence" value="ECO:0007669"/>
    <property type="project" value="UniProtKB-KW"/>
</dbReference>
<evidence type="ECO:0000256" key="4">
    <source>
        <dbReference type="ARBA" id="ARBA00022840"/>
    </source>
</evidence>
<keyword evidence="6" id="KW-0238">DNA-binding</keyword>
<dbReference type="GO" id="GO:0019843">
    <property type="term" value="F:rRNA binding"/>
    <property type="evidence" value="ECO:0007669"/>
    <property type="project" value="UniProtKB-KW"/>
</dbReference>
<keyword evidence="5" id="KW-0694">RNA-binding</keyword>
<dbReference type="SMART" id="SM00533">
    <property type="entry name" value="MUTSd"/>
    <property type="match status" value="1"/>
</dbReference>
<evidence type="ECO:0000259" key="8">
    <source>
        <dbReference type="PROSITE" id="PS00486"/>
    </source>
</evidence>
<dbReference type="GO" id="GO:0030983">
    <property type="term" value="F:mismatched DNA binding"/>
    <property type="evidence" value="ECO:0007669"/>
    <property type="project" value="InterPro"/>
</dbReference>
<dbReference type="GO" id="GO:0016887">
    <property type="term" value="F:ATP hydrolysis activity"/>
    <property type="evidence" value="ECO:0007669"/>
    <property type="project" value="InterPro"/>
</dbReference>
<dbReference type="Gene3D" id="3.40.50.300">
    <property type="entry name" value="P-loop containing nucleotide triphosphate hydrolases"/>
    <property type="match status" value="1"/>
</dbReference>
<evidence type="ECO:0000256" key="1">
    <source>
        <dbReference type="ARBA" id="ARBA00022730"/>
    </source>
</evidence>
<keyword evidence="9" id="KW-0255">Endonuclease</keyword>
<organism evidence="9 10">
    <name type="scientific">Kroppenstedtia pulmonis</name>
    <dbReference type="NCBI Taxonomy" id="1380685"/>
    <lineage>
        <taxon>Bacteria</taxon>
        <taxon>Bacillati</taxon>
        <taxon>Bacillota</taxon>
        <taxon>Bacilli</taxon>
        <taxon>Bacillales</taxon>
        <taxon>Thermoactinomycetaceae</taxon>
        <taxon>Kroppenstedtia</taxon>
    </lineage>
</organism>
<evidence type="ECO:0000256" key="5">
    <source>
        <dbReference type="ARBA" id="ARBA00022884"/>
    </source>
</evidence>
<dbReference type="SMART" id="SM00534">
    <property type="entry name" value="MUTSac"/>
    <property type="match status" value="1"/>
</dbReference>
<dbReference type="InterPro" id="IPR005747">
    <property type="entry name" value="MutS2"/>
</dbReference>
<dbReference type="GO" id="GO:0005524">
    <property type="term" value="F:ATP binding"/>
    <property type="evidence" value="ECO:0007669"/>
    <property type="project" value="UniProtKB-KW"/>
</dbReference>
<keyword evidence="9" id="KW-0540">Nuclease</keyword>
<keyword evidence="2" id="KW-0547">Nucleotide-binding</keyword>
<evidence type="ECO:0000256" key="2">
    <source>
        <dbReference type="ARBA" id="ARBA00022741"/>
    </source>
</evidence>
<dbReference type="EMBL" id="CP048104">
    <property type="protein sequence ID" value="QKG85145.1"/>
    <property type="molecule type" value="Genomic_DNA"/>
</dbReference>
<feature type="domain" description="DNA mismatch repair proteins mutS family" evidence="8">
    <location>
        <begin position="404"/>
        <end position="420"/>
    </location>
</feature>
<dbReference type="GO" id="GO:0140664">
    <property type="term" value="F:ATP-dependent DNA damage sensor activity"/>
    <property type="evidence" value="ECO:0007669"/>
    <property type="project" value="InterPro"/>
</dbReference>
<evidence type="ECO:0000256" key="3">
    <source>
        <dbReference type="ARBA" id="ARBA00022801"/>
    </source>
</evidence>
<dbReference type="SUPFAM" id="SSF52540">
    <property type="entry name" value="P-loop containing nucleoside triphosphate hydrolases"/>
    <property type="match status" value="1"/>
</dbReference>
<evidence type="ECO:0000313" key="10">
    <source>
        <dbReference type="Proteomes" id="UP000503088"/>
    </source>
</evidence>
<keyword evidence="10" id="KW-1185">Reference proteome</keyword>
<dbReference type="PANTHER" id="PTHR48466">
    <property type="entry name" value="OS10G0509000 PROTEIN-RELATED"/>
    <property type="match status" value="1"/>
</dbReference>
<keyword evidence="4" id="KW-0067">ATP-binding</keyword>
<accession>A0A7D3Y5T1</accession>
<dbReference type="AlphaFoldDB" id="A0A7D3Y5T1"/>
<keyword evidence="1" id="KW-0699">rRNA-binding</keyword>
<dbReference type="GO" id="GO:0006298">
    <property type="term" value="P:mismatch repair"/>
    <property type="evidence" value="ECO:0007669"/>
    <property type="project" value="InterPro"/>
</dbReference>